<feature type="transmembrane region" description="Helical" evidence="8">
    <location>
        <begin position="116"/>
        <end position="136"/>
    </location>
</feature>
<evidence type="ECO:0000313" key="11">
    <source>
        <dbReference type="Proteomes" id="UP001498771"/>
    </source>
</evidence>
<evidence type="ECO:0000256" key="8">
    <source>
        <dbReference type="SAM" id="Phobius"/>
    </source>
</evidence>
<evidence type="ECO:0000256" key="7">
    <source>
        <dbReference type="SAM" id="MobiDB-lite"/>
    </source>
</evidence>
<feature type="region of interest" description="Disordered" evidence="7">
    <location>
        <begin position="1"/>
        <end position="36"/>
    </location>
</feature>
<feature type="transmembrane region" description="Helical" evidence="8">
    <location>
        <begin position="530"/>
        <end position="552"/>
    </location>
</feature>
<accession>A0ABR1FD31</accession>
<keyword evidence="5 8" id="KW-1133">Transmembrane helix</keyword>
<sequence>MSVQDKPQTPDDQTHLEYGNADPEKPTNSTADSGSPAPFEEPFVFTKEIFLTLLAGYVAWMADLFAVNTSSSILASINAYLGPQSTYTFIQLGQLGLLAFLGPIAGGLCDTFGSRYLMLASNIFGILGAGFAGWATNVNMGIAGGIIIGIGASIHVQIWATLAALVPKRHRALAFGLFQLALAPGIAFAPVIAHAADFHGHWRWIFWLPFILYIIDIPLVFFFYHPQSVHPSTGLSVSKRLALFDWIGSFLFFAGVVLFVLGLTLGGNQFTWKSAITLCLTVIGFCLLLFLGVFETFAPLKFPLFPRKAMANFRGVVTILWSLFFYCAAEFAVNNLWGTQVQVLYTQDALKIGWYSSAYTIPMVVFPLISGLLFFRIGYTHFQYLFYLVAMLLCLWCMATVETATAGGITALVALTGGFVSSLWIITLIIVQIEAGPAHIGWVTGLFYTVKNVGGAIGSTTYSNHLVTRFTMALTSNVAVPLAQSGLDPTLIPEVLTALTTGITTAPVLAELTQEQLGIAVSGITKSYAYAFKIIFLISIAYGFAGIVFALFGKSVAPDDSVDAKPAGGPLSRNLRKSSRTDSNV</sequence>
<gene>
    <name evidence="10" type="ORF">BZA70DRAFT_270132</name>
</gene>
<feature type="transmembrane region" description="Helical" evidence="8">
    <location>
        <begin position="87"/>
        <end position="109"/>
    </location>
</feature>
<feature type="transmembrane region" description="Helical" evidence="8">
    <location>
        <begin position="243"/>
        <end position="263"/>
    </location>
</feature>
<feature type="transmembrane region" description="Helical" evidence="8">
    <location>
        <begin position="382"/>
        <end position="401"/>
    </location>
</feature>
<dbReference type="EMBL" id="JBBJBU010000001">
    <property type="protein sequence ID" value="KAK7206973.1"/>
    <property type="molecule type" value="Genomic_DNA"/>
</dbReference>
<evidence type="ECO:0000256" key="1">
    <source>
        <dbReference type="ARBA" id="ARBA00004141"/>
    </source>
</evidence>
<feature type="transmembrane region" description="Helical" evidence="8">
    <location>
        <begin position="353"/>
        <end position="375"/>
    </location>
</feature>
<feature type="transmembrane region" description="Helical" evidence="8">
    <location>
        <begin position="204"/>
        <end position="223"/>
    </location>
</feature>
<evidence type="ECO:0000313" key="10">
    <source>
        <dbReference type="EMBL" id="KAK7206973.1"/>
    </source>
</evidence>
<dbReference type="PANTHER" id="PTHR23501">
    <property type="entry name" value="MAJOR FACILITATOR SUPERFAMILY"/>
    <property type="match status" value="1"/>
</dbReference>
<organism evidence="10 11">
    <name type="scientific">Myxozyma melibiosi</name>
    <dbReference type="NCBI Taxonomy" id="54550"/>
    <lineage>
        <taxon>Eukaryota</taxon>
        <taxon>Fungi</taxon>
        <taxon>Dikarya</taxon>
        <taxon>Ascomycota</taxon>
        <taxon>Saccharomycotina</taxon>
        <taxon>Lipomycetes</taxon>
        <taxon>Lipomycetales</taxon>
        <taxon>Lipomycetaceae</taxon>
        <taxon>Myxozyma</taxon>
    </lineage>
</organism>
<feature type="transmembrane region" description="Helical" evidence="8">
    <location>
        <begin position="142"/>
        <end position="165"/>
    </location>
</feature>
<dbReference type="InterPro" id="IPR010573">
    <property type="entry name" value="MFS_Str1/Tri12-like"/>
</dbReference>
<keyword evidence="3" id="KW-0813">Transport</keyword>
<dbReference type="GeneID" id="90036766"/>
<feature type="region of interest" description="Disordered" evidence="7">
    <location>
        <begin position="562"/>
        <end position="585"/>
    </location>
</feature>
<reference evidence="10 11" key="1">
    <citation type="submission" date="2024-03" db="EMBL/GenBank/DDBJ databases">
        <title>Genome-scale model development and genomic sequencing of the oleaginous clade Lipomyces.</title>
        <authorList>
            <consortium name="Lawrence Berkeley National Laboratory"/>
            <person name="Czajka J.J."/>
            <person name="Han Y."/>
            <person name="Kim J."/>
            <person name="Mondo S.J."/>
            <person name="Hofstad B.A."/>
            <person name="Robles A."/>
            <person name="Haridas S."/>
            <person name="Riley R."/>
            <person name="LaButti K."/>
            <person name="Pangilinan J."/>
            <person name="Andreopoulos W."/>
            <person name="Lipzen A."/>
            <person name="Yan J."/>
            <person name="Wang M."/>
            <person name="Ng V."/>
            <person name="Grigoriev I.V."/>
            <person name="Spatafora J.W."/>
            <person name="Magnuson J.K."/>
            <person name="Baker S.E."/>
            <person name="Pomraning K.R."/>
        </authorList>
    </citation>
    <scope>NUCLEOTIDE SEQUENCE [LARGE SCALE GENOMIC DNA]</scope>
    <source>
        <strain evidence="10 11">Phaff 52-87</strain>
    </source>
</reference>
<comment type="subcellular location">
    <subcellularLocation>
        <location evidence="1">Membrane</location>
        <topology evidence="1">Multi-pass membrane protein</topology>
    </subcellularLocation>
</comment>
<evidence type="ECO:0000259" key="9">
    <source>
        <dbReference type="PROSITE" id="PS50850"/>
    </source>
</evidence>
<dbReference type="Pfam" id="PF06609">
    <property type="entry name" value="TRI12"/>
    <property type="match status" value="1"/>
</dbReference>
<name>A0ABR1FD31_9ASCO</name>
<feature type="domain" description="Major facilitator superfamily (MFS) profile" evidence="9">
    <location>
        <begin position="49"/>
        <end position="558"/>
    </location>
</feature>
<dbReference type="Proteomes" id="UP001498771">
    <property type="component" value="Unassembled WGS sequence"/>
</dbReference>
<dbReference type="RefSeq" id="XP_064770006.1">
    <property type="nucleotide sequence ID" value="XM_064911254.1"/>
</dbReference>
<comment type="similarity">
    <text evidence="2">Belongs to the major facilitator superfamily.</text>
</comment>
<keyword evidence="6 8" id="KW-0472">Membrane</keyword>
<comment type="caution">
    <text evidence="10">The sequence shown here is derived from an EMBL/GenBank/DDBJ whole genome shotgun (WGS) entry which is preliminary data.</text>
</comment>
<feature type="transmembrane region" description="Helical" evidence="8">
    <location>
        <begin position="315"/>
        <end position="333"/>
    </location>
</feature>
<feature type="transmembrane region" description="Helical" evidence="8">
    <location>
        <begin position="49"/>
        <end position="67"/>
    </location>
</feature>
<evidence type="ECO:0000256" key="5">
    <source>
        <dbReference type="ARBA" id="ARBA00022989"/>
    </source>
</evidence>
<keyword evidence="11" id="KW-1185">Reference proteome</keyword>
<keyword evidence="4 8" id="KW-0812">Transmembrane</keyword>
<feature type="transmembrane region" description="Helical" evidence="8">
    <location>
        <begin position="407"/>
        <end position="431"/>
    </location>
</feature>
<dbReference type="PROSITE" id="PS50850">
    <property type="entry name" value="MFS"/>
    <property type="match status" value="1"/>
</dbReference>
<dbReference type="InterPro" id="IPR036259">
    <property type="entry name" value="MFS_trans_sf"/>
</dbReference>
<evidence type="ECO:0000256" key="3">
    <source>
        <dbReference type="ARBA" id="ARBA00022448"/>
    </source>
</evidence>
<dbReference type="SUPFAM" id="SSF103473">
    <property type="entry name" value="MFS general substrate transporter"/>
    <property type="match status" value="1"/>
</dbReference>
<dbReference type="InterPro" id="IPR020846">
    <property type="entry name" value="MFS_dom"/>
</dbReference>
<dbReference type="Gene3D" id="1.20.1250.20">
    <property type="entry name" value="MFS general substrate transporter like domains"/>
    <property type="match status" value="2"/>
</dbReference>
<evidence type="ECO:0000256" key="4">
    <source>
        <dbReference type="ARBA" id="ARBA00022692"/>
    </source>
</evidence>
<evidence type="ECO:0000256" key="6">
    <source>
        <dbReference type="ARBA" id="ARBA00023136"/>
    </source>
</evidence>
<proteinExistence type="inferred from homology"/>
<evidence type="ECO:0000256" key="2">
    <source>
        <dbReference type="ARBA" id="ARBA00008335"/>
    </source>
</evidence>
<feature type="transmembrane region" description="Helical" evidence="8">
    <location>
        <begin position="275"/>
        <end position="294"/>
    </location>
</feature>
<dbReference type="PANTHER" id="PTHR23501:SF109">
    <property type="entry name" value="MAJOR FACILITATOR SUPERFAMILY (MFS) PROFILE DOMAIN-CONTAINING PROTEIN-RELATED"/>
    <property type="match status" value="1"/>
</dbReference>
<protein>
    <submittedName>
        <fullName evidence="10">Major facilitator superfamily domain-containing protein</fullName>
    </submittedName>
</protein>
<feature type="transmembrane region" description="Helical" evidence="8">
    <location>
        <begin position="172"/>
        <end position="192"/>
    </location>
</feature>